<feature type="chain" id="PRO_5002096345" evidence="2">
    <location>
        <begin position="19"/>
        <end position="250"/>
    </location>
</feature>
<feature type="compositionally biased region" description="Polar residues" evidence="1">
    <location>
        <begin position="77"/>
        <end position="86"/>
    </location>
</feature>
<feature type="compositionally biased region" description="Low complexity" evidence="1">
    <location>
        <begin position="50"/>
        <end position="62"/>
    </location>
</feature>
<evidence type="ECO:0000256" key="2">
    <source>
        <dbReference type="SAM" id="SignalP"/>
    </source>
</evidence>
<name>A0A0B2X5K9_METAS</name>
<dbReference type="EMBL" id="AZHE01000002">
    <property type="protein sequence ID" value="KHO00596.1"/>
    <property type="molecule type" value="Genomic_DNA"/>
</dbReference>
<keyword evidence="4" id="KW-1185">Reference proteome</keyword>
<feature type="signal peptide" evidence="2">
    <location>
        <begin position="1"/>
        <end position="18"/>
    </location>
</feature>
<feature type="compositionally biased region" description="Polar residues" evidence="1">
    <location>
        <begin position="102"/>
        <end position="114"/>
    </location>
</feature>
<dbReference type="HOGENOM" id="CLU_1111609_0_0_1"/>
<feature type="region of interest" description="Disordered" evidence="1">
    <location>
        <begin position="41"/>
        <end position="250"/>
    </location>
</feature>
<dbReference type="AlphaFoldDB" id="A0A0B2X5K9"/>
<gene>
    <name evidence="3" type="ORF">MAM_01374</name>
</gene>
<dbReference type="STRING" id="1081103.A0A0B2X5K9"/>
<sequence>MYAKQLALASAVAMAVTAAAVRPEHPRIYFPREIKREYQNSTITRHQPMPHTTTHTPSSSSTRGDLLTDLISDILGSDQSHGSTTTEKPHQSVPVGRPSGSGLPQQTVLPSTKTTESEQKPISHTRSSTDPGIIIGPTGVVSTSTPVTIAKPPVMTSSDPPRTNNTPTTDELTDKHSSANPTIGNGPIPDVTPISTSGGILNPVGTLLSSLLPGPESTTTKKDTPAPESTSTNKDTPGPERTHEGHAWPR</sequence>
<evidence type="ECO:0000313" key="3">
    <source>
        <dbReference type="EMBL" id="KHO00596.1"/>
    </source>
</evidence>
<feature type="compositionally biased region" description="Low complexity" evidence="1">
    <location>
        <begin position="156"/>
        <end position="170"/>
    </location>
</feature>
<feature type="compositionally biased region" description="Low complexity" evidence="1">
    <location>
        <begin position="136"/>
        <end position="148"/>
    </location>
</feature>
<evidence type="ECO:0000256" key="1">
    <source>
        <dbReference type="SAM" id="MobiDB-lite"/>
    </source>
</evidence>
<feature type="compositionally biased region" description="Basic and acidic residues" evidence="1">
    <location>
        <begin position="237"/>
        <end position="250"/>
    </location>
</feature>
<comment type="caution">
    <text evidence="3">The sequence shown here is derived from an EMBL/GenBank/DDBJ whole genome shotgun (WGS) entry which is preliminary data.</text>
</comment>
<dbReference type="Proteomes" id="UP000030816">
    <property type="component" value="Unassembled WGS sequence"/>
</dbReference>
<dbReference type="GeneID" id="63735829"/>
<organism evidence="3 4">
    <name type="scientific">Metarhizium album (strain ARSEF 1941)</name>
    <dbReference type="NCBI Taxonomy" id="1081103"/>
    <lineage>
        <taxon>Eukaryota</taxon>
        <taxon>Fungi</taxon>
        <taxon>Dikarya</taxon>
        <taxon>Ascomycota</taxon>
        <taxon>Pezizomycotina</taxon>
        <taxon>Sordariomycetes</taxon>
        <taxon>Hypocreomycetidae</taxon>
        <taxon>Hypocreales</taxon>
        <taxon>Clavicipitaceae</taxon>
        <taxon>Metarhizium</taxon>
    </lineage>
</organism>
<reference evidence="3 4" key="1">
    <citation type="journal article" date="2014" name="Proc. Natl. Acad. Sci. U.S.A.">
        <title>Trajectory and genomic determinants of fungal-pathogen speciation and host adaptation.</title>
        <authorList>
            <person name="Hu X."/>
            <person name="Xiao G."/>
            <person name="Zheng P."/>
            <person name="Shang Y."/>
            <person name="Su Y."/>
            <person name="Zhang X."/>
            <person name="Liu X."/>
            <person name="Zhan S."/>
            <person name="St Leger R.J."/>
            <person name="Wang C."/>
        </authorList>
    </citation>
    <scope>NUCLEOTIDE SEQUENCE [LARGE SCALE GENOMIC DNA]</scope>
    <source>
        <strain evidence="3 4">ARSEF 1941</strain>
    </source>
</reference>
<protein>
    <submittedName>
        <fullName evidence="3">Uncharacterized protein</fullName>
    </submittedName>
</protein>
<keyword evidence="2" id="KW-0732">Signal</keyword>
<evidence type="ECO:0000313" key="4">
    <source>
        <dbReference type="Proteomes" id="UP000030816"/>
    </source>
</evidence>
<dbReference type="RefSeq" id="XP_040681661.1">
    <property type="nucleotide sequence ID" value="XM_040820173.1"/>
</dbReference>
<accession>A0A0B2X5K9</accession>
<proteinExistence type="predicted"/>